<dbReference type="InterPro" id="IPR051313">
    <property type="entry name" value="Bact_iron-sidero_bind"/>
</dbReference>
<evidence type="ECO:0000256" key="1">
    <source>
        <dbReference type="ARBA" id="ARBA00004196"/>
    </source>
</evidence>
<comment type="subcellular location">
    <subcellularLocation>
        <location evidence="1">Cell envelope</location>
    </subcellularLocation>
</comment>
<organism evidence="7 8">
    <name type="scientific">Agrococcus casei LMG 22410</name>
    <dbReference type="NCBI Taxonomy" id="1255656"/>
    <lineage>
        <taxon>Bacteria</taxon>
        <taxon>Bacillati</taxon>
        <taxon>Actinomycetota</taxon>
        <taxon>Actinomycetes</taxon>
        <taxon>Micrococcales</taxon>
        <taxon>Microbacteriaceae</taxon>
        <taxon>Agrococcus</taxon>
    </lineage>
</organism>
<dbReference type="PANTHER" id="PTHR30532">
    <property type="entry name" value="IRON III DICITRATE-BINDING PERIPLASMIC PROTEIN"/>
    <property type="match status" value="1"/>
</dbReference>
<dbReference type="PROSITE" id="PS51257">
    <property type="entry name" value="PROKAR_LIPOPROTEIN"/>
    <property type="match status" value="1"/>
</dbReference>
<evidence type="ECO:0000259" key="6">
    <source>
        <dbReference type="PROSITE" id="PS50983"/>
    </source>
</evidence>
<keyword evidence="3" id="KW-0813">Transport</keyword>
<feature type="chain" id="PRO_5039143080" evidence="5">
    <location>
        <begin position="23"/>
        <end position="341"/>
    </location>
</feature>
<feature type="signal peptide" evidence="5">
    <location>
        <begin position="1"/>
        <end position="22"/>
    </location>
</feature>
<dbReference type="RefSeq" id="WP_086990924.1">
    <property type="nucleotide sequence ID" value="NZ_FUHU01000014.1"/>
</dbReference>
<dbReference type="GO" id="GO:1901678">
    <property type="term" value="P:iron coordination entity transport"/>
    <property type="evidence" value="ECO:0007669"/>
    <property type="project" value="UniProtKB-ARBA"/>
</dbReference>
<accession>A0A1R4F417</accession>
<proteinExistence type="inferred from homology"/>
<evidence type="ECO:0000313" key="8">
    <source>
        <dbReference type="Proteomes" id="UP000195787"/>
    </source>
</evidence>
<dbReference type="Proteomes" id="UP000195787">
    <property type="component" value="Unassembled WGS sequence"/>
</dbReference>
<dbReference type="GeneID" id="303172059"/>
<dbReference type="EMBL" id="FUHU01000014">
    <property type="protein sequence ID" value="SJM50636.1"/>
    <property type="molecule type" value="Genomic_DNA"/>
</dbReference>
<evidence type="ECO:0000256" key="4">
    <source>
        <dbReference type="ARBA" id="ARBA00022729"/>
    </source>
</evidence>
<feature type="domain" description="Fe/B12 periplasmic-binding" evidence="6">
    <location>
        <begin position="57"/>
        <end position="337"/>
    </location>
</feature>
<evidence type="ECO:0000256" key="2">
    <source>
        <dbReference type="ARBA" id="ARBA00008814"/>
    </source>
</evidence>
<gene>
    <name evidence="7" type="ORF">CZ674_02450</name>
</gene>
<dbReference type="AlphaFoldDB" id="A0A1R4F417"/>
<dbReference type="GO" id="GO:0030288">
    <property type="term" value="C:outer membrane-bounded periplasmic space"/>
    <property type="evidence" value="ECO:0007669"/>
    <property type="project" value="TreeGrafter"/>
</dbReference>
<keyword evidence="4 5" id="KW-0732">Signal</keyword>
<comment type="similarity">
    <text evidence="2">Belongs to the bacterial solute-binding protein 8 family.</text>
</comment>
<dbReference type="PROSITE" id="PS50983">
    <property type="entry name" value="FE_B12_PBP"/>
    <property type="match status" value="1"/>
</dbReference>
<dbReference type="SUPFAM" id="SSF53807">
    <property type="entry name" value="Helical backbone' metal receptor"/>
    <property type="match status" value="1"/>
</dbReference>
<dbReference type="Pfam" id="PF01497">
    <property type="entry name" value="Peripla_BP_2"/>
    <property type="match status" value="1"/>
</dbReference>
<evidence type="ECO:0000256" key="3">
    <source>
        <dbReference type="ARBA" id="ARBA00022448"/>
    </source>
</evidence>
<sequence length="341" mass="36138">MRISRVVGLTAALALVAGTVACSTPSSDSSGTADDSEAFATIEHAYGTTIIPEKPERVASVAWMNHEVPLAFGIVPVGMAKMTSGDEDGDGMFPWVTEKLEELGAETPVLFDETDGIDFEAVAGTNPDVILAAYSGITEEEYETLSKIAPVVAFPGLPYATTMNETIELNAKALGLEDEGQELIDDLQTHSEEALAELPALQDQRVLFAAADPSDFSKLSVFTLPDSRPGFLLDLGLPQPAIMDELAEENVTFFSEVSAEQAERFDDVDVFAMYGTPDGSLLKSLQADPILSKVPAIAAGRLAILEQDTAVAMLANPSPLGVPWGIDQYLSILAEAAAIGR</sequence>
<evidence type="ECO:0000256" key="5">
    <source>
        <dbReference type="SAM" id="SignalP"/>
    </source>
</evidence>
<name>A0A1R4F417_9MICO</name>
<protein>
    <submittedName>
        <fullName evidence="7">Iron compound ABC uptake transporter substrate-binding protein PiaA</fullName>
    </submittedName>
</protein>
<keyword evidence="8" id="KW-1185">Reference proteome</keyword>
<dbReference type="OrthoDB" id="1846031at2"/>
<dbReference type="Gene3D" id="3.40.50.1980">
    <property type="entry name" value="Nitrogenase molybdenum iron protein domain"/>
    <property type="match status" value="2"/>
</dbReference>
<evidence type="ECO:0000313" key="7">
    <source>
        <dbReference type="EMBL" id="SJM50636.1"/>
    </source>
</evidence>
<dbReference type="CDD" id="cd01146">
    <property type="entry name" value="FhuD"/>
    <property type="match status" value="1"/>
</dbReference>
<dbReference type="PANTHER" id="PTHR30532:SF24">
    <property type="entry name" value="FERRIC ENTEROBACTIN-BINDING PERIPLASMIC PROTEIN FEPB"/>
    <property type="match status" value="1"/>
</dbReference>
<reference evidence="7 8" key="1">
    <citation type="submission" date="2017-02" db="EMBL/GenBank/DDBJ databases">
        <authorList>
            <person name="Peterson S.W."/>
        </authorList>
    </citation>
    <scope>NUCLEOTIDE SEQUENCE [LARGE SCALE GENOMIC DNA]</scope>
    <source>
        <strain evidence="7 8">LMG 22410</strain>
    </source>
</reference>
<dbReference type="InterPro" id="IPR002491">
    <property type="entry name" value="ABC_transptr_periplasmic_BD"/>
</dbReference>